<feature type="region of interest" description="Disordered" evidence="1">
    <location>
        <begin position="1"/>
        <end position="21"/>
    </location>
</feature>
<accession>A0A166IGH3</accession>
<proteinExistence type="predicted"/>
<keyword evidence="3" id="KW-1185">Reference proteome</keyword>
<evidence type="ECO:0000313" key="3">
    <source>
        <dbReference type="Proteomes" id="UP000076798"/>
    </source>
</evidence>
<organism evidence="2 3">
    <name type="scientific">Sistotremastrum suecicum HHB10207 ss-3</name>
    <dbReference type="NCBI Taxonomy" id="1314776"/>
    <lineage>
        <taxon>Eukaryota</taxon>
        <taxon>Fungi</taxon>
        <taxon>Dikarya</taxon>
        <taxon>Basidiomycota</taxon>
        <taxon>Agaricomycotina</taxon>
        <taxon>Agaricomycetes</taxon>
        <taxon>Sistotremastrales</taxon>
        <taxon>Sistotremastraceae</taxon>
        <taxon>Sistotremastrum</taxon>
    </lineage>
</organism>
<evidence type="ECO:0008006" key="4">
    <source>
        <dbReference type="Google" id="ProtNLM"/>
    </source>
</evidence>
<dbReference type="AlphaFoldDB" id="A0A166IGH3"/>
<protein>
    <recommendedName>
        <fullName evidence="4">HTH-like domain-containing protein</fullName>
    </recommendedName>
</protein>
<feature type="compositionally biased region" description="Polar residues" evidence="1">
    <location>
        <begin position="7"/>
        <end position="21"/>
    </location>
</feature>
<name>A0A166IGH3_9AGAM</name>
<evidence type="ECO:0000256" key="1">
    <source>
        <dbReference type="SAM" id="MobiDB-lite"/>
    </source>
</evidence>
<sequence>MSETDHPSTGASASTGIESNAAESSLRSLDYDDHDDWLYATRRKDKRLCAVLHDYSNQGLSYVEMLHKLPEAAFVNFNEKQLKKLLKHYNLPIRRPARLSDEESVQCVLSLADQDEKLGVNRIWKMLGKDGIYISRYRIRQILLEYRPEENEARLPRFRYAED</sequence>
<dbReference type="Proteomes" id="UP000076798">
    <property type="component" value="Unassembled WGS sequence"/>
</dbReference>
<evidence type="ECO:0000313" key="2">
    <source>
        <dbReference type="EMBL" id="KZT43722.1"/>
    </source>
</evidence>
<reference evidence="2 3" key="1">
    <citation type="journal article" date="2016" name="Mol. Biol. Evol.">
        <title>Comparative Genomics of Early-Diverging Mushroom-Forming Fungi Provides Insights into the Origins of Lignocellulose Decay Capabilities.</title>
        <authorList>
            <person name="Nagy L.G."/>
            <person name="Riley R."/>
            <person name="Tritt A."/>
            <person name="Adam C."/>
            <person name="Daum C."/>
            <person name="Floudas D."/>
            <person name="Sun H."/>
            <person name="Yadav J.S."/>
            <person name="Pangilinan J."/>
            <person name="Larsson K.H."/>
            <person name="Matsuura K."/>
            <person name="Barry K."/>
            <person name="Labutti K."/>
            <person name="Kuo R."/>
            <person name="Ohm R.A."/>
            <person name="Bhattacharya S.S."/>
            <person name="Shirouzu T."/>
            <person name="Yoshinaga Y."/>
            <person name="Martin F.M."/>
            <person name="Grigoriev I.V."/>
            <person name="Hibbett D.S."/>
        </authorList>
    </citation>
    <scope>NUCLEOTIDE SEQUENCE [LARGE SCALE GENOMIC DNA]</scope>
    <source>
        <strain evidence="2 3">HHB10207 ss-3</strain>
    </source>
</reference>
<gene>
    <name evidence="2" type="ORF">SISSUDRAFT_493123</name>
</gene>
<dbReference type="EMBL" id="KV428006">
    <property type="protein sequence ID" value="KZT43722.1"/>
    <property type="molecule type" value="Genomic_DNA"/>
</dbReference>